<dbReference type="RefSeq" id="WP_338685276.1">
    <property type="nucleotide sequence ID" value="NZ_AP024702.1"/>
</dbReference>
<dbReference type="PANTHER" id="PTHR21600:SF87">
    <property type="entry name" value="RNA PSEUDOURIDYLATE SYNTHASE DOMAIN-CONTAINING PROTEIN 1"/>
    <property type="match status" value="1"/>
</dbReference>
<evidence type="ECO:0000313" key="4">
    <source>
        <dbReference type="Proteomes" id="UP001374893"/>
    </source>
</evidence>
<organism evidence="3 4">
    <name type="scientific">Haloferula helveola</name>
    <dbReference type="NCBI Taxonomy" id="490095"/>
    <lineage>
        <taxon>Bacteria</taxon>
        <taxon>Pseudomonadati</taxon>
        <taxon>Verrucomicrobiota</taxon>
        <taxon>Verrucomicrobiia</taxon>
        <taxon>Verrucomicrobiales</taxon>
        <taxon>Verrucomicrobiaceae</taxon>
        <taxon>Haloferula</taxon>
    </lineage>
</organism>
<dbReference type="InterPro" id="IPR020103">
    <property type="entry name" value="PsdUridine_synth_cat_dom_sf"/>
</dbReference>
<evidence type="ECO:0000259" key="2">
    <source>
        <dbReference type="Pfam" id="PF00849"/>
    </source>
</evidence>
<dbReference type="PROSITE" id="PS01129">
    <property type="entry name" value="PSI_RLU"/>
    <property type="match status" value="1"/>
</dbReference>
<dbReference type="SUPFAM" id="SSF55120">
    <property type="entry name" value="Pseudouridine synthase"/>
    <property type="match status" value="1"/>
</dbReference>
<evidence type="ECO:0000256" key="1">
    <source>
        <dbReference type="ARBA" id="ARBA00010876"/>
    </source>
</evidence>
<sequence>MRAECSFGVLDECDDWIVVDKPAPLAVHPANGRTDEPTLLGGLQALLACDLADGSKLSILTRLDRETSGLVLVAKNRDAARHFSRQFEARRVLKQYLALVHGWPDLDRWREEGPILRAGEVEESAVWLRQKVDPSGRPCSTVFEVEGRVAIDGRHFAMVRCFPKTGRTHQIRVHLEAAGHPIVGDKIYGTDGRPYLEQIGPGLSKESVELLMLPRHALHASRLSVEWNGDDLVWDSPLPPDLARFIDTGSLIQGHGESAGN</sequence>
<accession>A0ABM7RFM6</accession>
<dbReference type="InterPro" id="IPR006224">
    <property type="entry name" value="PsdUridine_synth_RluA-like_CS"/>
</dbReference>
<dbReference type="CDD" id="cd02869">
    <property type="entry name" value="PseudoU_synth_RluA_like"/>
    <property type="match status" value="1"/>
</dbReference>
<dbReference type="PANTHER" id="PTHR21600">
    <property type="entry name" value="MITOCHONDRIAL RNA PSEUDOURIDINE SYNTHASE"/>
    <property type="match status" value="1"/>
</dbReference>
<feature type="domain" description="Pseudouridine synthase RsuA/RluA-like" evidence="2">
    <location>
        <begin position="15"/>
        <end position="177"/>
    </location>
</feature>
<evidence type="ECO:0000313" key="3">
    <source>
        <dbReference type="EMBL" id="BCX48884.1"/>
    </source>
</evidence>
<dbReference type="Proteomes" id="UP001374893">
    <property type="component" value="Chromosome"/>
</dbReference>
<dbReference type="EMBL" id="AP024702">
    <property type="protein sequence ID" value="BCX48884.1"/>
    <property type="molecule type" value="Genomic_DNA"/>
</dbReference>
<protein>
    <submittedName>
        <fullName evidence="3">RNA pseudouridine synthase</fullName>
    </submittedName>
</protein>
<dbReference type="Gene3D" id="3.30.2350.10">
    <property type="entry name" value="Pseudouridine synthase"/>
    <property type="match status" value="1"/>
</dbReference>
<dbReference type="Pfam" id="PF00849">
    <property type="entry name" value="PseudoU_synth_2"/>
    <property type="match status" value="1"/>
</dbReference>
<comment type="similarity">
    <text evidence="1">Belongs to the pseudouridine synthase RluA family.</text>
</comment>
<keyword evidence="4" id="KW-1185">Reference proteome</keyword>
<name>A0ABM7RFM6_9BACT</name>
<gene>
    <name evidence="3" type="ORF">HAHE_27920</name>
</gene>
<proteinExistence type="inferred from homology"/>
<dbReference type="InterPro" id="IPR006145">
    <property type="entry name" value="PsdUridine_synth_RsuA/RluA"/>
</dbReference>
<dbReference type="InterPro" id="IPR050188">
    <property type="entry name" value="RluA_PseudoU_synthase"/>
</dbReference>
<reference evidence="3 4" key="1">
    <citation type="submission" date="2021-06" db="EMBL/GenBank/DDBJ databases">
        <title>Complete genome of Haloferula helveola possessing various polysaccharide degrading enzymes.</title>
        <authorList>
            <person name="Takami H."/>
            <person name="Huang C."/>
            <person name="Hamasaki K."/>
        </authorList>
    </citation>
    <scope>NUCLEOTIDE SEQUENCE [LARGE SCALE GENOMIC DNA]</scope>
    <source>
        <strain evidence="3 4">CN-1</strain>
    </source>
</reference>